<evidence type="ECO:0000313" key="4">
    <source>
        <dbReference type="EMBL" id="KAF9812876.1"/>
    </source>
</evidence>
<dbReference type="SMART" id="SM01287">
    <property type="entry name" value="Rtt106"/>
    <property type="match status" value="1"/>
</dbReference>
<gene>
    <name evidence="4" type="ORF">IEO21_05927</name>
</gene>
<organism evidence="4 5">
    <name type="scientific">Rhodonia placenta</name>
    <dbReference type="NCBI Taxonomy" id="104341"/>
    <lineage>
        <taxon>Eukaryota</taxon>
        <taxon>Fungi</taxon>
        <taxon>Dikarya</taxon>
        <taxon>Basidiomycota</taxon>
        <taxon>Agaricomycotina</taxon>
        <taxon>Agaricomycetes</taxon>
        <taxon>Polyporales</taxon>
        <taxon>Adustoporiaceae</taxon>
        <taxon>Rhodonia</taxon>
    </lineage>
</organism>
<feature type="compositionally biased region" description="Acidic residues" evidence="2">
    <location>
        <begin position="443"/>
        <end position="489"/>
    </location>
</feature>
<dbReference type="Gene3D" id="2.30.29.30">
    <property type="entry name" value="Pleckstrin-homology domain (PH domain)/Phosphotyrosine-binding domain (PTB)"/>
    <property type="match status" value="1"/>
</dbReference>
<reference evidence="4" key="2">
    <citation type="journal article" name="Front. Microbiol.">
        <title>Degradative Capacity of Two Strains of Rhodonia placenta: From Phenotype to Genotype.</title>
        <authorList>
            <person name="Kolle M."/>
            <person name="Horta M.A.C."/>
            <person name="Nowrousian M."/>
            <person name="Ohm R.A."/>
            <person name="Benz J.P."/>
            <person name="Pilgard A."/>
        </authorList>
    </citation>
    <scope>NUCLEOTIDE SEQUENCE</scope>
    <source>
        <strain evidence="4">FPRL280</strain>
    </source>
</reference>
<feature type="compositionally biased region" description="Acidic residues" evidence="2">
    <location>
        <begin position="356"/>
        <end position="366"/>
    </location>
</feature>
<feature type="compositionally biased region" description="Acidic residues" evidence="2">
    <location>
        <begin position="534"/>
        <end position="543"/>
    </location>
</feature>
<dbReference type="EMBL" id="JADOXO010000119">
    <property type="protein sequence ID" value="KAF9812876.1"/>
    <property type="molecule type" value="Genomic_DNA"/>
</dbReference>
<comment type="caution">
    <text evidence="4">The sequence shown here is derived from an EMBL/GenBank/DDBJ whole genome shotgun (WGS) entry which is preliminary data.</text>
</comment>
<comment type="function">
    <text evidence="1">Component of the FACT complex, a general chromatin factor that acts to reorganize nucleosomes. The FACT complex is involved in multiple processes that require DNA as a template such as mRNA elongation, DNA replication and DNA repair. During transcription elongation the FACT complex acts as a histone chaperone that both destabilizes and restores nucleosomal structure. It facilitates the passage of RNA polymerase II and transcription by promoting the dissociation of one histone H2A-H2B dimer from the nucleosome, then subsequently promotes the reestablishment of the nucleosome following the passage of RNA polymerase II.</text>
</comment>
<evidence type="ECO:0000259" key="3">
    <source>
        <dbReference type="SMART" id="SM01287"/>
    </source>
</evidence>
<dbReference type="InterPro" id="IPR013719">
    <property type="entry name" value="RTT106/SPT16-like_middle_dom"/>
</dbReference>
<feature type="compositionally biased region" description="Acidic residues" evidence="2">
    <location>
        <begin position="417"/>
        <end position="433"/>
    </location>
</feature>
<feature type="region of interest" description="Disordered" evidence="2">
    <location>
        <begin position="68"/>
        <end position="124"/>
    </location>
</feature>
<dbReference type="AlphaFoldDB" id="A0A8H7U1M5"/>
<feature type="compositionally biased region" description="Basic and acidic residues" evidence="2">
    <location>
        <begin position="83"/>
        <end position="96"/>
    </location>
</feature>
<protein>
    <recommendedName>
        <fullName evidence="3">Histone chaperone RTT106/FACT complex subunit SPT16-like middle domain-containing protein</fullName>
    </recommendedName>
</protein>
<feature type="domain" description="Histone chaperone RTT106/FACT complex subunit SPT16-like middle" evidence="3">
    <location>
        <begin position="282"/>
        <end position="399"/>
    </location>
</feature>
<name>A0A8H7U1M5_9APHY</name>
<sequence>MPNAGIDALFFNSLAPSAPSPLRNQLLALPHDTLLTVDTLLRFVLGAQCPEDAPQALRSSWTAAQQEVAQRVHQLKDNNLSSDSEHDSRKRARDDEPVTNAKRAKTSQDNDTAASSTPANDPPLFTLHALSLTSPIRKKADITVHEHTLRLTHPSTHATEHPPIALSVIRRAFLLPTRGKTKQHWSIILMPSDVPTGGSKAAKEQAKDEAPPIVFGVDATPNTFSTTGYGPDSTPQTTTHPKGTPVVSSLRSFLERLSVRVLEPSTDIFRSAIPGNAGADGVAGVEAYRGAKPGTLWFFSEGVLWDGRPAEFFALRDLARNGSAGEVEGVRTISATGRTCSVILRRIEGEGAAEAAGDDAEDEEPEERTVDVDFGMVDGKEQEGITRWARRHRHLFGKRDVPPAEDKGKGKAVAPVADEDSDEEDSDFVDEASSDGGSATSDSESESGDAQSVEEGDAQASDDGEEEAGEEEDDEEEDDEEEDDEEEELDPARHPLLRPGAMPKLSRAAMNMVVGMVESDLLGTGSSGKQGASESEEEDELDD</sequence>
<evidence type="ECO:0000313" key="5">
    <source>
        <dbReference type="Proteomes" id="UP000639403"/>
    </source>
</evidence>
<feature type="region of interest" description="Disordered" evidence="2">
    <location>
        <begin position="351"/>
        <end position="503"/>
    </location>
</feature>
<feature type="region of interest" description="Disordered" evidence="2">
    <location>
        <begin position="521"/>
        <end position="543"/>
    </location>
</feature>
<dbReference type="SUPFAM" id="SSF50729">
    <property type="entry name" value="PH domain-like"/>
    <property type="match status" value="1"/>
</dbReference>
<dbReference type="Proteomes" id="UP000639403">
    <property type="component" value="Unassembled WGS sequence"/>
</dbReference>
<evidence type="ECO:0000256" key="1">
    <source>
        <dbReference type="ARBA" id="ARBA00025370"/>
    </source>
</evidence>
<evidence type="ECO:0000256" key="2">
    <source>
        <dbReference type="SAM" id="MobiDB-lite"/>
    </source>
</evidence>
<feature type="compositionally biased region" description="Polar residues" evidence="2">
    <location>
        <begin position="107"/>
        <end position="119"/>
    </location>
</feature>
<accession>A0A8H7U1M5</accession>
<feature type="compositionally biased region" description="Basic and acidic residues" evidence="2">
    <location>
        <begin position="397"/>
        <end position="409"/>
    </location>
</feature>
<dbReference type="Pfam" id="PF08512">
    <property type="entry name" value="Rttp106-like_middle"/>
    <property type="match status" value="1"/>
</dbReference>
<reference evidence="4" key="1">
    <citation type="submission" date="2020-11" db="EMBL/GenBank/DDBJ databases">
        <authorList>
            <person name="Koelle M."/>
            <person name="Horta M.A.C."/>
            <person name="Nowrousian M."/>
            <person name="Ohm R.A."/>
            <person name="Benz P."/>
            <person name="Pilgard A."/>
        </authorList>
    </citation>
    <scope>NUCLEOTIDE SEQUENCE</scope>
    <source>
        <strain evidence="4">FPRL280</strain>
    </source>
</reference>
<proteinExistence type="predicted"/>
<dbReference type="InterPro" id="IPR011993">
    <property type="entry name" value="PH-like_dom_sf"/>
</dbReference>